<name>A0A0D7W1T7_9FLAO</name>
<comment type="caution">
    <text evidence="2">The sequence shown here is derived from an EMBL/GenBank/DDBJ whole genome shotgun (WGS) entry which is preliminary data.</text>
</comment>
<feature type="transmembrane region" description="Helical" evidence="1">
    <location>
        <begin position="40"/>
        <end position="60"/>
    </location>
</feature>
<dbReference type="AlphaFoldDB" id="A0A0D7W1T7"/>
<reference evidence="2 3" key="1">
    <citation type="journal article" date="2015" name="Antonie Van Leeuwenhoek">
        <title>Tamlana nanhaiensis sp. nov., isolated from surface seawater collected from the South China Sea.</title>
        <authorList>
            <person name="Liu X."/>
            <person name="Lai Q."/>
            <person name="Du Y."/>
            <person name="Li G."/>
            <person name="Sun F."/>
            <person name="Shao Z."/>
        </authorList>
    </citation>
    <scope>NUCLEOTIDE SEQUENCE [LARGE SCALE GENOMIC DNA]</scope>
    <source>
        <strain evidence="2 3">FHC16</strain>
    </source>
</reference>
<feature type="transmembrane region" description="Helical" evidence="1">
    <location>
        <begin position="72"/>
        <end position="94"/>
    </location>
</feature>
<dbReference type="Proteomes" id="UP000032361">
    <property type="component" value="Unassembled WGS sequence"/>
</dbReference>
<dbReference type="OrthoDB" id="1446429at2"/>
<feature type="transmembrane region" description="Helical" evidence="1">
    <location>
        <begin position="7"/>
        <end position="28"/>
    </location>
</feature>
<organism evidence="2 3">
    <name type="scientific">Neotamlana nanhaiensis</name>
    <dbReference type="NCBI Taxonomy" id="1382798"/>
    <lineage>
        <taxon>Bacteria</taxon>
        <taxon>Pseudomonadati</taxon>
        <taxon>Bacteroidota</taxon>
        <taxon>Flavobacteriia</taxon>
        <taxon>Flavobacteriales</taxon>
        <taxon>Flavobacteriaceae</taxon>
        <taxon>Neotamlana</taxon>
    </lineage>
</organism>
<dbReference type="STRING" id="1382798.PK35_13645"/>
<keyword evidence="1" id="KW-0472">Membrane</keyword>
<gene>
    <name evidence="2" type="ORF">PK35_13645</name>
</gene>
<sequence>MNLHKVLKIVAFALAIIGAIFALMIMGGDEESAQSMSGNMLYVAYAVLGIVVLLVVLFVIKGLFAGDIKKTLLTVGAFLIIIAISFGISSGSDLDLQPFIQKGTDVTESTSKTVGAGLIAFYILAVLAIGSMLVGGAKKILNR</sequence>
<evidence type="ECO:0000256" key="1">
    <source>
        <dbReference type="SAM" id="Phobius"/>
    </source>
</evidence>
<keyword evidence="1" id="KW-0812">Transmembrane</keyword>
<feature type="transmembrane region" description="Helical" evidence="1">
    <location>
        <begin position="114"/>
        <end position="137"/>
    </location>
</feature>
<protein>
    <submittedName>
        <fullName evidence="2">Membrane protein</fullName>
    </submittedName>
</protein>
<evidence type="ECO:0000313" key="2">
    <source>
        <dbReference type="EMBL" id="KJD31787.1"/>
    </source>
</evidence>
<accession>A0A0D7W1T7</accession>
<keyword evidence="1" id="KW-1133">Transmembrane helix</keyword>
<keyword evidence="3" id="KW-1185">Reference proteome</keyword>
<dbReference type="PATRIC" id="fig|1382798.3.peg.1290"/>
<evidence type="ECO:0000313" key="3">
    <source>
        <dbReference type="Proteomes" id="UP000032361"/>
    </source>
</evidence>
<dbReference type="EMBL" id="JTDV01000013">
    <property type="protein sequence ID" value="KJD31787.1"/>
    <property type="molecule type" value="Genomic_DNA"/>
</dbReference>
<proteinExistence type="predicted"/>
<dbReference type="RefSeq" id="WP_044627108.1">
    <property type="nucleotide sequence ID" value="NZ_JTDV01000013.1"/>
</dbReference>